<dbReference type="Proteomes" id="UP000193200">
    <property type="component" value="Unassembled WGS sequence"/>
</dbReference>
<dbReference type="RefSeq" id="WP_085882331.1">
    <property type="nucleotide sequence ID" value="NZ_FWFR01000001.1"/>
</dbReference>
<dbReference type="SUPFAM" id="SSF54909">
    <property type="entry name" value="Dimeric alpha+beta barrel"/>
    <property type="match status" value="1"/>
</dbReference>
<dbReference type="OrthoDB" id="7210869at2"/>
<dbReference type="InParanoid" id="A0A1Y5S1M7"/>
<gene>
    <name evidence="2" type="ORF">OCH7691_01069</name>
</gene>
<evidence type="ECO:0008006" key="4">
    <source>
        <dbReference type="Google" id="ProtNLM"/>
    </source>
</evidence>
<keyword evidence="3" id="KW-1185">Reference proteome</keyword>
<evidence type="ECO:0000313" key="2">
    <source>
        <dbReference type="EMBL" id="SLN30543.1"/>
    </source>
</evidence>
<accession>A0A1Y5S1M7</accession>
<dbReference type="AlphaFoldDB" id="A0A1Y5S1M7"/>
<feature type="region of interest" description="Disordered" evidence="1">
    <location>
        <begin position="94"/>
        <end position="113"/>
    </location>
</feature>
<sequence>MIVRIWRGWTTPANADAYEALLKGEVFPGIFAKRVDGFEAIELLRRDDGDEVEFTTLMWFRDLDAVKAFAGHDYEAAYVPVAARRILKRFDDRSRHHERRAREVPEQRETGKG</sequence>
<dbReference type="InterPro" id="IPR011008">
    <property type="entry name" value="Dimeric_a/b-barrel"/>
</dbReference>
<protein>
    <recommendedName>
        <fullName evidence="4">Antibiotic biosynthesis monooxygenase</fullName>
    </recommendedName>
</protein>
<evidence type="ECO:0000313" key="3">
    <source>
        <dbReference type="Proteomes" id="UP000193200"/>
    </source>
</evidence>
<evidence type="ECO:0000256" key="1">
    <source>
        <dbReference type="SAM" id="MobiDB-lite"/>
    </source>
</evidence>
<proteinExistence type="predicted"/>
<dbReference type="EMBL" id="FWFR01000001">
    <property type="protein sequence ID" value="SLN30543.1"/>
    <property type="molecule type" value="Genomic_DNA"/>
</dbReference>
<reference evidence="2 3" key="1">
    <citation type="submission" date="2017-03" db="EMBL/GenBank/DDBJ databases">
        <authorList>
            <person name="Afonso C.L."/>
            <person name="Miller P.J."/>
            <person name="Scott M.A."/>
            <person name="Spackman E."/>
            <person name="Goraichik I."/>
            <person name="Dimitrov K.M."/>
            <person name="Suarez D.L."/>
            <person name="Swayne D.E."/>
        </authorList>
    </citation>
    <scope>NUCLEOTIDE SEQUENCE [LARGE SCALE GENOMIC DNA]</scope>
    <source>
        <strain evidence="2 3">CECT 7691</strain>
    </source>
</reference>
<name>A0A1Y5S1M7_9PROT</name>
<organism evidence="2 3">
    <name type="scientific">Oceanibacterium hippocampi</name>
    <dbReference type="NCBI Taxonomy" id="745714"/>
    <lineage>
        <taxon>Bacteria</taxon>
        <taxon>Pseudomonadati</taxon>
        <taxon>Pseudomonadota</taxon>
        <taxon>Alphaproteobacteria</taxon>
        <taxon>Sneathiellales</taxon>
        <taxon>Sneathiellaceae</taxon>
        <taxon>Oceanibacterium</taxon>
    </lineage>
</organism>